<sequence length="484" mass="54894">MSSPLSMLKKTRRTPLHGPLNEQRDRQKVPFRRNLLKEFQTQLVDDGNSSDPNISIHSHVPASNASTSNSKVPIKKSAPPSDFELMSAMMQQLTLLEKKVKIQAKEIKHKDKQISILEEKLRLQKESEPVHDVSSRDLKKRCKQLQKKVHNMERFLNDYGLIWVGDGQSSDSTDSEQPQNLEKGLWKPGTSVVRNFNMNFDLVLQRIKELNILAGEGESFVQTIARRAQLVKKDPVQLRLYSNGIVMFDGPFRSYQEHSTQQCMQDLMDGYFPSELQERFPDGVPFEVYDRRDEEFIVSLPWDKLPGEGQAVYKGSNESSNVANSQIPVKKLTMHQFLNRLPKVVVKAGRVIDIRDSLQATLQGSSAAQSSNSVILVNTPALQAMKEKLQTSVQPLSAHDVITLKVKSEDGKNTYILKMCFSETIGHLRQYLDKERGSGQLDYDIISAYPQCCYDDDCQTLQSCGLTTNAILLLRRRQPTLSLT</sequence>
<reference evidence="13" key="1">
    <citation type="submission" date="2023-07" db="EMBL/GenBank/DDBJ databases">
        <title>Chromosome-level Genome Assembly of Striped Snakehead (Channa striata).</title>
        <authorList>
            <person name="Liu H."/>
        </authorList>
    </citation>
    <scope>NUCLEOTIDE SEQUENCE</scope>
    <source>
        <strain evidence="13">Gz</strain>
        <tissue evidence="13">Muscle</tissue>
    </source>
</reference>
<dbReference type="Pfam" id="PF08059">
    <property type="entry name" value="SEP"/>
    <property type="match status" value="1"/>
</dbReference>
<feature type="domain" description="SEP" evidence="12">
    <location>
        <begin position="233"/>
        <end position="297"/>
    </location>
</feature>
<evidence type="ECO:0000259" key="12">
    <source>
        <dbReference type="PROSITE" id="PS51399"/>
    </source>
</evidence>
<evidence type="ECO:0000256" key="2">
    <source>
        <dbReference type="ARBA" id="ARBA00022490"/>
    </source>
</evidence>
<comment type="subcellular location">
    <subcellularLocation>
        <location evidence="1">Cytoplasm</location>
        <location evidence="1">Cytoskeleton</location>
    </subcellularLocation>
</comment>
<accession>A0AA88MSK9</accession>
<comment type="subunit">
    <text evidence="6">Interacts with GNA12, GNA13, RND1, RND2 and RND3.</text>
</comment>
<dbReference type="Gene3D" id="3.10.20.90">
    <property type="entry name" value="Phosphatidylinositol 3-kinase Catalytic Subunit, Chain A, domain 1"/>
    <property type="match status" value="1"/>
</dbReference>
<keyword evidence="14" id="KW-1185">Reference proteome</keyword>
<proteinExistence type="predicted"/>
<dbReference type="PANTHER" id="PTHR23333:SF4">
    <property type="entry name" value="UBX DOMAIN-CONTAINING PROTEIN 11"/>
    <property type="match status" value="1"/>
</dbReference>
<evidence type="ECO:0000256" key="6">
    <source>
        <dbReference type="ARBA" id="ARBA00062345"/>
    </source>
</evidence>
<name>A0AA88MSK9_CHASR</name>
<evidence type="ECO:0000256" key="10">
    <source>
        <dbReference type="SAM" id="MobiDB-lite"/>
    </source>
</evidence>
<feature type="region of interest" description="Disordered" evidence="10">
    <location>
        <begin position="1"/>
        <end position="29"/>
    </location>
</feature>
<dbReference type="PROSITE" id="PS51399">
    <property type="entry name" value="SEP"/>
    <property type="match status" value="1"/>
</dbReference>
<dbReference type="AlphaFoldDB" id="A0AA88MSK9"/>
<dbReference type="InterPro" id="IPR001012">
    <property type="entry name" value="UBX_dom"/>
</dbReference>
<dbReference type="PANTHER" id="PTHR23333">
    <property type="entry name" value="UBX DOMAIN CONTAINING PROTEIN"/>
    <property type="match status" value="1"/>
</dbReference>
<evidence type="ECO:0000256" key="9">
    <source>
        <dbReference type="ARBA" id="ARBA00081109"/>
    </source>
</evidence>
<dbReference type="Proteomes" id="UP001187415">
    <property type="component" value="Unassembled WGS sequence"/>
</dbReference>
<dbReference type="Gene3D" id="3.30.420.210">
    <property type="entry name" value="SEP domain"/>
    <property type="match status" value="1"/>
</dbReference>
<evidence type="ECO:0000313" key="13">
    <source>
        <dbReference type="EMBL" id="KAK2844350.1"/>
    </source>
</evidence>
<evidence type="ECO:0000256" key="8">
    <source>
        <dbReference type="ARBA" id="ARBA00075811"/>
    </source>
</evidence>
<keyword evidence="3" id="KW-0175">Coiled coil</keyword>
<dbReference type="InterPro" id="IPR012989">
    <property type="entry name" value="SEP_domain"/>
</dbReference>
<keyword evidence="2" id="KW-0963">Cytoplasm</keyword>
<dbReference type="SUPFAM" id="SSF54236">
    <property type="entry name" value="Ubiquitin-like"/>
    <property type="match status" value="1"/>
</dbReference>
<evidence type="ECO:0000256" key="3">
    <source>
        <dbReference type="ARBA" id="ARBA00023054"/>
    </source>
</evidence>
<comment type="function">
    <text evidence="5">May be involved in the reorganization of actin cytoskeleton mediated by RND1, RND2 and RND3. Promotes RHOA activation mediated by GNA12 and GNA13.</text>
</comment>
<dbReference type="GO" id="GO:0043130">
    <property type="term" value="F:ubiquitin binding"/>
    <property type="evidence" value="ECO:0007669"/>
    <property type="project" value="TreeGrafter"/>
</dbReference>
<evidence type="ECO:0000256" key="4">
    <source>
        <dbReference type="ARBA" id="ARBA00023212"/>
    </source>
</evidence>
<comment type="caution">
    <text evidence="13">The sequence shown here is derived from an EMBL/GenBank/DDBJ whole genome shotgun (WGS) entry which is preliminary data.</text>
</comment>
<dbReference type="GO" id="GO:0043161">
    <property type="term" value="P:proteasome-mediated ubiquitin-dependent protein catabolic process"/>
    <property type="evidence" value="ECO:0007669"/>
    <property type="project" value="TreeGrafter"/>
</dbReference>
<evidence type="ECO:0000313" key="14">
    <source>
        <dbReference type="Proteomes" id="UP001187415"/>
    </source>
</evidence>
<evidence type="ECO:0000259" key="11">
    <source>
        <dbReference type="PROSITE" id="PS50033"/>
    </source>
</evidence>
<dbReference type="GO" id="GO:0005856">
    <property type="term" value="C:cytoskeleton"/>
    <property type="evidence" value="ECO:0007669"/>
    <property type="project" value="UniProtKB-SubCell"/>
</dbReference>
<dbReference type="CDD" id="cd17077">
    <property type="entry name" value="UBX_UBXN11"/>
    <property type="match status" value="1"/>
</dbReference>
<organism evidence="13 14">
    <name type="scientific">Channa striata</name>
    <name type="common">Snakehead murrel</name>
    <name type="synonym">Ophicephalus striatus</name>
    <dbReference type="NCBI Taxonomy" id="64152"/>
    <lineage>
        <taxon>Eukaryota</taxon>
        <taxon>Metazoa</taxon>
        <taxon>Chordata</taxon>
        <taxon>Craniata</taxon>
        <taxon>Vertebrata</taxon>
        <taxon>Euteleostomi</taxon>
        <taxon>Actinopterygii</taxon>
        <taxon>Neopterygii</taxon>
        <taxon>Teleostei</taxon>
        <taxon>Neoteleostei</taxon>
        <taxon>Acanthomorphata</taxon>
        <taxon>Anabantaria</taxon>
        <taxon>Anabantiformes</taxon>
        <taxon>Channoidei</taxon>
        <taxon>Channidae</taxon>
        <taxon>Channa</taxon>
    </lineage>
</organism>
<feature type="region of interest" description="Disordered" evidence="10">
    <location>
        <begin position="43"/>
        <end position="78"/>
    </location>
</feature>
<evidence type="ECO:0000256" key="5">
    <source>
        <dbReference type="ARBA" id="ARBA00059434"/>
    </source>
</evidence>
<evidence type="ECO:0000256" key="7">
    <source>
        <dbReference type="ARBA" id="ARBA00073759"/>
    </source>
</evidence>
<feature type="domain" description="UBX" evidence="11">
    <location>
        <begin position="397"/>
        <end position="474"/>
    </location>
</feature>
<dbReference type="EMBL" id="JAUPFM010000008">
    <property type="protein sequence ID" value="KAK2844350.1"/>
    <property type="molecule type" value="Genomic_DNA"/>
</dbReference>
<protein>
    <recommendedName>
        <fullName evidence="7">UBX domain-containing protein 11</fullName>
    </recommendedName>
    <alternativeName>
        <fullName evidence="9">Socius</fullName>
    </alternativeName>
    <alternativeName>
        <fullName evidence="8">UBX domain-containing protein 5</fullName>
    </alternativeName>
</protein>
<dbReference type="PROSITE" id="PS50033">
    <property type="entry name" value="UBX"/>
    <property type="match status" value="1"/>
</dbReference>
<dbReference type="FunFam" id="3.30.420.210:FF:000003">
    <property type="entry name" value="UBX domain protein 11"/>
    <property type="match status" value="1"/>
</dbReference>
<feature type="compositionally biased region" description="Polar residues" evidence="10">
    <location>
        <begin position="43"/>
        <end position="71"/>
    </location>
</feature>
<evidence type="ECO:0000256" key="1">
    <source>
        <dbReference type="ARBA" id="ARBA00004245"/>
    </source>
</evidence>
<gene>
    <name evidence="13" type="ORF">Q5P01_011009</name>
</gene>
<keyword evidence="4" id="KW-0206">Cytoskeleton</keyword>
<dbReference type="InterPro" id="IPR029071">
    <property type="entry name" value="Ubiquitin-like_domsf"/>
</dbReference>
<dbReference type="SUPFAM" id="SSF102848">
    <property type="entry name" value="NSFL1 (p97 ATPase) cofactor p47, SEP domain"/>
    <property type="match status" value="1"/>
</dbReference>
<dbReference type="InterPro" id="IPR036241">
    <property type="entry name" value="NSFL1C_SEP_dom_sf"/>
</dbReference>